<name>A0A8J4TBW5_9TREM</name>
<dbReference type="AlphaFoldDB" id="A0A8J4TBW5"/>
<protein>
    <submittedName>
        <fullName evidence="1">Uncharacterized protein</fullName>
    </submittedName>
</protein>
<keyword evidence="2" id="KW-1185">Reference proteome</keyword>
<evidence type="ECO:0000313" key="1">
    <source>
        <dbReference type="EMBL" id="KAF5403078.1"/>
    </source>
</evidence>
<proteinExistence type="predicted"/>
<comment type="caution">
    <text evidence="1">The sequence shown here is derived from an EMBL/GenBank/DDBJ whole genome shotgun (WGS) entry which is preliminary data.</text>
</comment>
<accession>A0A8J4TBW5</accession>
<dbReference type="Proteomes" id="UP000748531">
    <property type="component" value="Unassembled WGS sequence"/>
</dbReference>
<dbReference type="PANTHER" id="PTHR14465:SF0">
    <property type="entry name" value="IQ DOMAIN-CONTAINING PROTEIN H"/>
    <property type="match status" value="1"/>
</dbReference>
<reference evidence="1" key="1">
    <citation type="submission" date="2019-05" db="EMBL/GenBank/DDBJ databases">
        <title>Annotation for the trematode Paragonimus heterotremus.</title>
        <authorList>
            <person name="Choi Y.-J."/>
        </authorList>
    </citation>
    <scope>NUCLEOTIDE SEQUENCE</scope>
    <source>
        <strain evidence="1">LC</strain>
    </source>
</reference>
<evidence type="ECO:0000313" key="2">
    <source>
        <dbReference type="Proteomes" id="UP000748531"/>
    </source>
</evidence>
<organism evidence="1 2">
    <name type="scientific">Paragonimus heterotremus</name>
    <dbReference type="NCBI Taxonomy" id="100268"/>
    <lineage>
        <taxon>Eukaryota</taxon>
        <taxon>Metazoa</taxon>
        <taxon>Spiralia</taxon>
        <taxon>Lophotrochozoa</taxon>
        <taxon>Platyhelminthes</taxon>
        <taxon>Trematoda</taxon>
        <taxon>Digenea</taxon>
        <taxon>Plagiorchiida</taxon>
        <taxon>Troglotremata</taxon>
        <taxon>Troglotrematidae</taxon>
        <taxon>Paragonimus</taxon>
    </lineage>
</organism>
<gene>
    <name evidence="1" type="ORF">PHET_03734</name>
</gene>
<dbReference type="EMBL" id="LUCH01001434">
    <property type="protein sequence ID" value="KAF5403078.1"/>
    <property type="molecule type" value="Genomic_DNA"/>
</dbReference>
<dbReference type="OrthoDB" id="2117703at2759"/>
<dbReference type="InterPro" id="IPR038752">
    <property type="entry name" value="IQCH"/>
</dbReference>
<feature type="non-terminal residue" evidence="1">
    <location>
        <position position="1"/>
    </location>
</feature>
<sequence length="158" mass="18278">SIFLTELDKQNTFKLTQPPTSPAFTNVSALDTWLRVEDEKFQYQSAEFQAFEVNNRCHWHRISRVIKQLEDLFQTYDIPKAMVNGAKLVELSVKHSTFLNKIPKLALITCIEDAEAIARLIMQPGRQFQGRAGPARAAIIIQSHIRRIQAQKFFKEYK</sequence>
<dbReference type="PANTHER" id="PTHR14465">
    <property type="entry name" value="IQ DOMAIN-CONTAINING PROTEIN H"/>
    <property type="match status" value="1"/>
</dbReference>